<dbReference type="AlphaFoldDB" id="A0A420E8Z5"/>
<dbReference type="InterPro" id="IPR003439">
    <property type="entry name" value="ABC_transporter-like_ATP-bd"/>
</dbReference>
<keyword evidence="9" id="KW-0406">Ion transport</keyword>
<evidence type="ECO:0000256" key="6">
    <source>
        <dbReference type="ARBA" id="ARBA00022840"/>
    </source>
</evidence>
<dbReference type="SUPFAM" id="SSF50331">
    <property type="entry name" value="MOP-like"/>
    <property type="match status" value="1"/>
</dbReference>
<dbReference type="SMART" id="SM00382">
    <property type="entry name" value="AAA"/>
    <property type="match status" value="1"/>
</dbReference>
<keyword evidence="6 12" id="KW-0067">ATP-binding</keyword>
<dbReference type="GO" id="GO:0015697">
    <property type="term" value="P:quaternary ammonium group transport"/>
    <property type="evidence" value="ECO:0007669"/>
    <property type="project" value="UniProtKB-ARBA"/>
</dbReference>
<evidence type="ECO:0000256" key="9">
    <source>
        <dbReference type="ARBA" id="ARBA00023065"/>
    </source>
</evidence>
<evidence type="ECO:0000256" key="3">
    <source>
        <dbReference type="ARBA" id="ARBA00022496"/>
    </source>
</evidence>
<name>A0A420E8Z5_9ALTE</name>
<keyword evidence="7" id="KW-1278">Translocase</keyword>
<keyword evidence="10" id="KW-0472">Membrane</keyword>
<evidence type="ECO:0000256" key="4">
    <source>
        <dbReference type="ARBA" id="ARBA00022519"/>
    </source>
</evidence>
<dbReference type="Proteomes" id="UP000286482">
    <property type="component" value="Unassembled WGS sequence"/>
</dbReference>
<dbReference type="Gene3D" id="3.40.50.300">
    <property type="entry name" value="P-loop containing nucleotide triphosphate hydrolases"/>
    <property type="match status" value="1"/>
</dbReference>
<evidence type="ECO:0000313" key="12">
    <source>
        <dbReference type="EMBL" id="RKF15808.1"/>
    </source>
</evidence>
<dbReference type="PROSITE" id="PS00211">
    <property type="entry name" value="ABC_TRANSPORTER_1"/>
    <property type="match status" value="1"/>
</dbReference>
<dbReference type="InterPro" id="IPR027417">
    <property type="entry name" value="P-loop_NTPase"/>
</dbReference>
<dbReference type="InterPro" id="IPR008995">
    <property type="entry name" value="Mo/tungstate-bd_C_term_dom"/>
</dbReference>
<dbReference type="RefSeq" id="WP_120355894.1">
    <property type="nucleotide sequence ID" value="NZ_RAQO01000008.1"/>
</dbReference>
<dbReference type="GO" id="GO:0015408">
    <property type="term" value="F:ABC-type ferric iron transporter activity"/>
    <property type="evidence" value="ECO:0007669"/>
    <property type="project" value="InterPro"/>
</dbReference>
<keyword evidence="3" id="KW-0410">Iron transport</keyword>
<dbReference type="InterPro" id="IPR015853">
    <property type="entry name" value="ABC_transpr_FbpC"/>
</dbReference>
<comment type="caution">
    <text evidence="12">The sequence shown here is derived from an EMBL/GenBank/DDBJ whole genome shotgun (WGS) entry which is preliminary data.</text>
</comment>
<dbReference type="GO" id="GO:0016887">
    <property type="term" value="F:ATP hydrolysis activity"/>
    <property type="evidence" value="ECO:0007669"/>
    <property type="project" value="InterPro"/>
</dbReference>
<evidence type="ECO:0000256" key="8">
    <source>
        <dbReference type="ARBA" id="ARBA00023004"/>
    </source>
</evidence>
<keyword evidence="8" id="KW-0408">Iron</keyword>
<dbReference type="SUPFAM" id="SSF52540">
    <property type="entry name" value="P-loop containing nucleoside triphosphate hydrolases"/>
    <property type="match status" value="1"/>
</dbReference>
<dbReference type="PROSITE" id="PS50893">
    <property type="entry name" value="ABC_TRANSPORTER_2"/>
    <property type="match status" value="1"/>
</dbReference>
<evidence type="ECO:0000256" key="2">
    <source>
        <dbReference type="ARBA" id="ARBA00022475"/>
    </source>
</evidence>
<feature type="domain" description="ABC transporter" evidence="11">
    <location>
        <begin position="3"/>
        <end position="235"/>
    </location>
</feature>
<keyword evidence="1" id="KW-0813">Transport</keyword>
<dbReference type="InterPro" id="IPR003593">
    <property type="entry name" value="AAA+_ATPase"/>
</dbReference>
<dbReference type="GO" id="GO:0005524">
    <property type="term" value="F:ATP binding"/>
    <property type="evidence" value="ECO:0007669"/>
    <property type="project" value="UniProtKB-KW"/>
</dbReference>
<reference evidence="12 13" key="1">
    <citation type="submission" date="2018-09" db="EMBL/GenBank/DDBJ databases">
        <authorList>
            <person name="Wang Z."/>
        </authorList>
    </citation>
    <scope>NUCLEOTIDE SEQUENCE [LARGE SCALE GENOMIC DNA]</scope>
    <source>
        <strain evidence="12 13">ALS 81</strain>
    </source>
</reference>
<proteinExistence type="predicted"/>
<evidence type="ECO:0000256" key="10">
    <source>
        <dbReference type="ARBA" id="ARBA00023136"/>
    </source>
</evidence>
<evidence type="ECO:0000313" key="13">
    <source>
        <dbReference type="Proteomes" id="UP000286482"/>
    </source>
</evidence>
<evidence type="ECO:0000259" key="11">
    <source>
        <dbReference type="PROSITE" id="PS50893"/>
    </source>
</evidence>
<accession>A0A420E8Z5</accession>
<evidence type="ECO:0000256" key="7">
    <source>
        <dbReference type="ARBA" id="ARBA00022967"/>
    </source>
</evidence>
<dbReference type="InterPro" id="IPR017871">
    <property type="entry name" value="ABC_transporter-like_CS"/>
</dbReference>
<keyword evidence="13" id="KW-1185">Reference proteome</keyword>
<keyword evidence="5" id="KW-0547">Nucleotide-binding</keyword>
<dbReference type="OrthoDB" id="9802264at2"/>
<keyword evidence="2" id="KW-1003">Cell membrane</keyword>
<dbReference type="CDD" id="cd03259">
    <property type="entry name" value="ABC_Carb_Solutes_like"/>
    <property type="match status" value="1"/>
</dbReference>
<dbReference type="PANTHER" id="PTHR42781">
    <property type="entry name" value="SPERMIDINE/PUTRESCINE IMPORT ATP-BINDING PROTEIN POTA"/>
    <property type="match status" value="1"/>
</dbReference>
<evidence type="ECO:0000256" key="5">
    <source>
        <dbReference type="ARBA" id="ARBA00022741"/>
    </source>
</evidence>
<organism evidence="12 13">
    <name type="scientific">Alginatibacterium sediminis</name>
    <dbReference type="NCBI Taxonomy" id="2164068"/>
    <lineage>
        <taxon>Bacteria</taxon>
        <taxon>Pseudomonadati</taxon>
        <taxon>Pseudomonadota</taxon>
        <taxon>Gammaproteobacteria</taxon>
        <taxon>Alteromonadales</taxon>
        <taxon>Alteromonadaceae</taxon>
        <taxon>Alginatibacterium</taxon>
    </lineage>
</organism>
<dbReference type="GO" id="GO:0016020">
    <property type="term" value="C:membrane"/>
    <property type="evidence" value="ECO:0007669"/>
    <property type="project" value="InterPro"/>
</dbReference>
<dbReference type="EMBL" id="RAQO01000008">
    <property type="protein sequence ID" value="RKF15808.1"/>
    <property type="molecule type" value="Genomic_DNA"/>
</dbReference>
<sequence length="352" mass="39158">MSINLRHISHSFGSQRALNDVNLDIKAGELIALLGPSGCGKTTLLRLIAGLEQVQHGEISIHGEIVGQGQGVHRAPEQRGIGLMFQEYALFPHMTVGQNIAYGLTKNQQHRRVWIQDMMGQLGMQNMIDRYPHTLSGGQQQRVALLRALAPEPKTILLDEPFSALDEHLRQQVREETLDILKQTKTAAIMVTHDPEEAMFLADRIAVMSDGDIKQCASPEQVYNQPENAFVASLFGPSNQVKGNYQAGKLDCVFGQFELENSDLSEGDVDVVVRARDCLLQLEPLDETSPGVEVVSVHPMGNETHIRVRLNKQPDLGIIHVRIMGHWGGDPKANWKLHINPQRCYCFAQSQT</sequence>
<evidence type="ECO:0000256" key="1">
    <source>
        <dbReference type="ARBA" id="ARBA00022448"/>
    </source>
</evidence>
<keyword evidence="4" id="KW-0997">Cell inner membrane</keyword>
<dbReference type="FunFam" id="3.40.50.300:FF:000425">
    <property type="entry name" value="Probable ABC transporter, ATP-binding subunit"/>
    <property type="match status" value="1"/>
</dbReference>
<dbReference type="InterPro" id="IPR050093">
    <property type="entry name" value="ABC_SmlMolc_Importer"/>
</dbReference>
<dbReference type="Pfam" id="PF00005">
    <property type="entry name" value="ABC_tran"/>
    <property type="match status" value="1"/>
</dbReference>
<gene>
    <name evidence="12" type="ORF">DBZ36_15655</name>
</gene>
<dbReference type="PANTHER" id="PTHR42781:SF5">
    <property type="entry name" value="PUTRESCINE TRANSPORT ATP-BINDING PROTEIN POTG"/>
    <property type="match status" value="1"/>
</dbReference>
<protein>
    <submittedName>
        <fullName evidence="12">ABC transporter ATP-binding protein</fullName>
    </submittedName>
</protein>